<dbReference type="EMBL" id="FXTK01000004">
    <property type="protein sequence ID" value="SMO56574.1"/>
    <property type="molecule type" value="Genomic_DNA"/>
</dbReference>
<dbReference type="FunFam" id="1.10.10.10:FF:000001">
    <property type="entry name" value="LysR family transcriptional regulator"/>
    <property type="match status" value="1"/>
</dbReference>
<dbReference type="GO" id="GO:0003677">
    <property type="term" value="F:DNA binding"/>
    <property type="evidence" value="ECO:0007669"/>
    <property type="project" value="UniProtKB-KW"/>
</dbReference>
<dbReference type="PROSITE" id="PS50931">
    <property type="entry name" value="HTH_LYSR"/>
    <property type="match status" value="1"/>
</dbReference>
<dbReference type="SUPFAM" id="SSF46785">
    <property type="entry name" value="Winged helix' DNA-binding domain"/>
    <property type="match status" value="1"/>
</dbReference>
<keyword evidence="7" id="KW-1185">Reference proteome</keyword>
<dbReference type="OrthoDB" id="9791253at2"/>
<evidence type="ECO:0000256" key="2">
    <source>
        <dbReference type="ARBA" id="ARBA00023015"/>
    </source>
</evidence>
<dbReference type="SUPFAM" id="SSF53850">
    <property type="entry name" value="Periplasmic binding protein-like II"/>
    <property type="match status" value="1"/>
</dbReference>
<keyword evidence="2" id="KW-0805">Transcription regulation</keyword>
<dbReference type="Pfam" id="PF00126">
    <property type="entry name" value="HTH_1"/>
    <property type="match status" value="1"/>
</dbReference>
<dbReference type="InterPro" id="IPR000847">
    <property type="entry name" value="LysR_HTH_N"/>
</dbReference>
<dbReference type="GO" id="GO:0003700">
    <property type="term" value="F:DNA-binding transcription factor activity"/>
    <property type="evidence" value="ECO:0007669"/>
    <property type="project" value="InterPro"/>
</dbReference>
<protein>
    <submittedName>
        <fullName evidence="6">DNA-binding transcriptional regulator, LysR family</fullName>
    </submittedName>
</protein>
<dbReference type="Gene3D" id="1.10.10.10">
    <property type="entry name" value="Winged helix-like DNA-binding domain superfamily/Winged helix DNA-binding domain"/>
    <property type="match status" value="1"/>
</dbReference>
<dbReference type="RefSeq" id="WP_142662341.1">
    <property type="nucleotide sequence ID" value="NZ_FXTK01000004.1"/>
</dbReference>
<feature type="domain" description="HTH lysR-type" evidence="5">
    <location>
        <begin position="2"/>
        <end position="59"/>
    </location>
</feature>
<evidence type="ECO:0000259" key="5">
    <source>
        <dbReference type="PROSITE" id="PS50931"/>
    </source>
</evidence>
<dbReference type="Pfam" id="PF03466">
    <property type="entry name" value="LysR_substrate"/>
    <property type="match status" value="1"/>
</dbReference>
<evidence type="ECO:0000256" key="1">
    <source>
        <dbReference type="ARBA" id="ARBA00009437"/>
    </source>
</evidence>
<dbReference type="PANTHER" id="PTHR30579">
    <property type="entry name" value="TRANSCRIPTIONAL REGULATOR"/>
    <property type="match status" value="1"/>
</dbReference>
<name>A0A521CB04_9RHOB</name>
<evidence type="ECO:0000313" key="6">
    <source>
        <dbReference type="EMBL" id="SMO56574.1"/>
    </source>
</evidence>
<dbReference type="InterPro" id="IPR050176">
    <property type="entry name" value="LTTR"/>
</dbReference>
<dbReference type="AlphaFoldDB" id="A0A521CB04"/>
<dbReference type="PRINTS" id="PR00039">
    <property type="entry name" value="HTHLYSR"/>
</dbReference>
<dbReference type="Proteomes" id="UP000319014">
    <property type="component" value="Unassembled WGS sequence"/>
</dbReference>
<dbReference type="Gene3D" id="3.40.190.10">
    <property type="entry name" value="Periplasmic binding protein-like II"/>
    <property type="match status" value="2"/>
</dbReference>
<dbReference type="InterPro" id="IPR036390">
    <property type="entry name" value="WH_DNA-bd_sf"/>
</dbReference>
<evidence type="ECO:0000256" key="3">
    <source>
        <dbReference type="ARBA" id="ARBA00023125"/>
    </source>
</evidence>
<organism evidence="6 7">
    <name type="scientific">Paracoccus laeviglucosivorans</name>
    <dbReference type="NCBI Taxonomy" id="1197861"/>
    <lineage>
        <taxon>Bacteria</taxon>
        <taxon>Pseudomonadati</taxon>
        <taxon>Pseudomonadota</taxon>
        <taxon>Alphaproteobacteria</taxon>
        <taxon>Rhodobacterales</taxon>
        <taxon>Paracoccaceae</taxon>
        <taxon>Paracoccus</taxon>
    </lineage>
</organism>
<gene>
    <name evidence="6" type="ORF">SAMN06265221_104130</name>
</gene>
<reference evidence="6 7" key="1">
    <citation type="submission" date="2017-05" db="EMBL/GenBank/DDBJ databases">
        <authorList>
            <person name="Varghese N."/>
            <person name="Submissions S."/>
        </authorList>
    </citation>
    <scope>NUCLEOTIDE SEQUENCE [LARGE SCALE GENOMIC DNA]</scope>
    <source>
        <strain evidence="6 7">DSM 100094</strain>
    </source>
</reference>
<dbReference type="PANTHER" id="PTHR30579:SF7">
    <property type="entry name" value="HTH-TYPE TRANSCRIPTIONAL REGULATOR LRHA-RELATED"/>
    <property type="match status" value="1"/>
</dbReference>
<evidence type="ECO:0000313" key="7">
    <source>
        <dbReference type="Proteomes" id="UP000319014"/>
    </source>
</evidence>
<dbReference type="InterPro" id="IPR005119">
    <property type="entry name" value="LysR_subst-bd"/>
</dbReference>
<dbReference type="InterPro" id="IPR036388">
    <property type="entry name" value="WH-like_DNA-bd_sf"/>
</dbReference>
<sequence>MLDPRLLRAFVGVIDDASFTRAAERLHMTQSTISQQIGRLEEQLGHALIDREQRPVGLTPAGERLIGYARRILSLQDEADRALRDPAGTQSLRIGLAEDIFTLPTARIFADFTAQNRRIRLDVTAGLSRDLSARYRQGEFDLIVVKEPEAGPDCRASFPEPIGWFESLNAPDWADPLPLVTFPPGGLYRDDMFRRAEAENLRWYVAFAGNSLPSVLTAIEAGLGVSLLPQAAVVGRAVRRYQPFGVEPAMRVSLYAWEAGGPAAPLIAAMREALAQRQAARP</sequence>
<comment type="similarity">
    <text evidence="1">Belongs to the LysR transcriptional regulatory family.</text>
</comment>
<keyword evidence="4" id="KW-0804">Transcription</keyword>
<evidence type="ECO:0000256" key="4">
    <source>
        <dbReference type="ARBA" id="ARBA00023163"/>
    </source>
</evidence>
<proteinExistence type="inferred from homology"/>
<accession>A0A521CB04</accession>
<keyword evidence="3 6" id="KW-0238">DNA-binding</keyword>